<feature type="compositionally biased region" description="Basic and acidic residues" evidence="1">
    <location>
        <begin position="151"/>
        <end position="167"/>
    </location>
</feature>
<gene>
    <name evidence="2" type="ORF">V5799_013089</name>
</gene>
<dbReference type="EMBL" id="JARKHS020021131">
    <property type="protein sequence ID" value="KAK8770446.1"/>
    <property type="molecule type" value="Genomic_DNA"/>
</dbReference>
<accession>A0AAQ4E6W6</accession>
<dbReference type="AlphaFoldDB" id="A0AAQ4E6W6"/>
<feature type="compositionally biased region" description="Acidic residues" evidence="1">
    <location>
        <begin position="168"/>
        <end position="178"/>
    </location>
</feature>
<evidence type="ECO:0000313" key="2">
    <source>
        <dbReference type="EMBL" id="KAK8770446.1"/>
    </source>
</evidence>
<protein>
    <submittedName>
        <fullName evidence="2">Uncharacterized protein</fullName>
    </submittedName>
</protein>
<name>A0AAQ4E6W6_AMBAM</name>
<comment type="caution">
    <text evidence="2">The sequence shown here is derived from an EMBL/GenBank/DDBJ whole genome shotgun (WGS) entry which is preliminary data.</text>
</comment>
<keyword evidence="3" id="KW-1185">Reference proteome</keyword>
<dbReference type="Proteomes" id="UP001321473">
    <property type="component" value="Unassembled WGS sequence"/>
</dbReference>
<feature type="non-terminal residue" evidence="2">
    <location>
        <position position="1"/>
    </location>
</feature>
<reference evidence="2 3" key="1">
    <citation type="journal article" date="2023" name="Arcadia Sci">
        <title>De novo assembly of a long-read Amblyomma americanum tick genome.</title>
        <authorList>
            <person name="Chou S."/>
            <person name="Poskanzer K.E."/>
            <person name="Rollins M."/>
            <person name="Thuy-Boun P.S."/>
        </authorList>
    </citation>
    <scope>NUCLEOTIDE SEQUENCE [LARGE SCALE GENOMIC DNA]</scope>
    <source>
        <strain evidence="2">F_SG_1</strain>
        <tissue evidence="2">Salivary glands</tissue>
    </source>
</reference>
<feature type="region of interest" description="Disordered" evidence="1">
    <location>
        <begin position="103"/>
        <end position="219"/>
    </location>
</feature>
<proteinExistence type="predicted"/>
<organism evidence="2 3">
    <name type="scientific">Amblyomma americanum</name>
    <name type="common">Lone star tick</name>
    <dbReference type="NCBI Taxonomy" id="6943"/>
    <lineage>
        <taxon>Eukaryota</taxon>
        <taxon>Metazoa</taxon>
        <taxon>Ecdysozoa</taxon>
        <taxon>Arthropoda</taxon>
        <taxon>Chelicerata</taxon>
        <taxon>Arachnida</taxon>
        <taxon>Acari</taxon>
        <taxon>Parasitiformes</taxon>
        <taxon>Ixodida</taxon>
        <taxon>Ixodoidea</taxon>
        <taxon>Ixodidae</taxon>
        <taxon>Amblyomminae</taxon>
        <taxon>Amblyomma</taxon>
    </lineage>
</organism>
<sequence>DCGCVCSVARRRLEQLEKSVCFDQLAASRYVPSEIFTRRRHDKVEELRKLEAEEKRLLALLAAPQQIDSEEPGSGWQATLGSGFFQQETEEEMLIRTGQMTPFGTVAKEPGAVPCRPPLEEAAVLSPPRKRRREQLPSGDPLVDEPEEEGDGGRDGGESDDEYRPEGESPDSEDDDLPASEKEGKWRGGSRRPGKSTRGTHASSSSLSPSSRKKLARKLTDDGNYAAYLRRLKEHRRLRLLEKHRRIVESDGSDDGSEESAIDIDDEFRVPKEIWNKLYRATSRKISLRATEWMDGGSSSQRLSRCCLILDLSRSEESRLHRGFFLVVLHLTLQKALRQPLRRHLTRKRP</sequence>
<evidence type="ECO:0000256" key="1">
    <source>
        <dbReference type="SAM" id="MobiDB-lite"/>
    </source>
</evidence>
<evidence type="ECO:0000313" key="3">
    <source>
        <dbReference type="Proteomes" id="UP001321473"/>
    </source>
</evidence>